<dbReference type="SUPFAM" id="SSF46689">
    <property type="entry name" value="Homeodomain-like"/>
    <property type="match status" value="2"/>
</dbReference>
<evidence type="ECO:0000256" key="2">
    <source>
        <dbReference type="ARBA" id="ARBA00023125"/>
    </source>
</evidence>
<dbReference type="PANTHER" id="PTHR43280">
    <property type="entry name" value="ARAC-FAMILY TRANSCRIPTIONAL REGULATOR"/>
    <property type="match status" value="1"/>
</dbReference>
<reference evidence="5 6" key="1">
    <citation type="submission" date="2015-08" db="EMBL/GenBank/DDBJ databases">
        <title>Genome sequence of Streptococcus phocae subsp. phocae ATCC 51973T isolated from liver specimen obtained from seal.</title>
        <authorList>
            <person name="Avendano-Herrera R."/>
        </authorList>
    </citation>
    <scope>NUCLEOTIDE SEQUENCE [LARGE SCALE GENOMIC DNA]</scope>
    <source>
        <strain evidence="5 6">ATCC 51973</strain>
    </source>
</reference>
<dbReference type="SMART" id="SM00342">
    <property type="entry name" value="HTH_ARAC"/>
    <property type="match status" value="1"/>
</dbReference>
<sequence length="402" mass="46442">MMDFLLLKALHSTLGLTITICDKNFTVVTSYQSDKTISLFYNHYLILNGFNETQDNFLFHYGFLGELFLAYRSKQHYIILGPWRSNAIDPLLFKKKLADAKISELEQNYFFDKLAQLPFFSLSQVRELLILVNYCLTGTVQDKLSDPLHTYTESWSQTFELEKIRHFSEENYSSFAYQYHYENSILKAVKTGDEAILKDTINRLSGAVFPSISGDELRSEKNYSIIVYDRLAQGAIQSGLDIETAYQARDRFIKETEVAQTLTMVLKLRDTAILFYTQQIAAINKKMVSSQSQTVIAVTQYLKNNLNRSIKMEELAKQFHMSESKLRKLFKQETHVTIQQYFLNLKIDATKQLLKEGKRVEEITRIFGFSSSSNFSRTFKKLVGISPREYVHTTSLGTSEAK</sequence>
<dbReference type="GO" id="GO:0003700">
    <property type="term" value="F:DNA-binding transcription factor activity"/>
    <property type="evidence" value="ECO:0007669"/>
    <property type="project" value="InterPro"/>
</dbReference>
<gene>
    <name evidence="5" type="ORF">AKK44_03470</name>
</gene>
<organism evidence="5 6">
    <name type="scientific">Streptococcus phocae</name>
    <dbReference type="NCBI Taxonomy" id="119224"/>
    <lineage>
        <taxon>Bacteria</taxon>
        <taxon>Bacillati</taxon>
        <taxon>Bacillota</taxon>
        <taxon>Bacilli</taxon>
        <taxon>Lactobacillales</taxon>
        <taxon>Streptococcaceae</taxon>
        <taxon>Streptococcus</taxon>
    </lineage>
</organism>
<dbReference type="EMBL" id="LHQM01000010">
    <property type="protein sequence ID" value="KPJ22716.1"/>
    <property type="molecule type" value="Genomic_DNA"/>
</dbReference>
<dbReference type="GO" id="GO:0043565">
    <property type="term" value="F:sequence-specific DNA binding"/>
    <property type="evidence" value="ECO:0007669"/>
    <property type="project" value="InterPro"/>
</dbReference>
<accession>A0A0P6SMK9</accession>
<dbReference type="PRINTS" id="PR00032">
    <property type="entry name" value="HTHARAC"/>
</dbReference>
<evidence type="ECO:0000256" key="1">
    <source>
        <dbReference type="ARBA" id="ARBA00023015"/>
    </source>
</evidence>
<keyword evidence="1" id="KW-0805">Transcription regulation</keyword>
<dbReference type="RefSeq" id="WP_054278527.1">
    <property type="nucleotide sequence ID" value="NZ_LHQM01000010.1"/>
</dbReference>
<proteinExistence type="predicted"/>
<dbReference type="PROSITE" id="PS00041">
    <property type="entry name" value="HTH_ARAC_FAMILY_1"/>
    <property type="match status" value="1"/>
</dbReference>
<dbReference type="Gene3D" id="1.10.10.60">
    <property type="entry name" value="Homeodomain-like"/>
    <property type="match status" value="2"/>
</dbReference>
<dbReference type="InterPro" id="IPR020449">
    <property type="entry name" value="Tscrpt_reg_AraC-type_HTH"/>
</dbReference>
<dbReference type="Pfam" id="PF12833">
    <property type="entry name" value="HTH_18"/>
    <property type="match status" value="1"/>
</dbReference>
<keyword evidence="3" id="KW-0804">Transcription</keyword>
<dbReference type="Proteomes" id="UP000049578">
    <property type="component" value="Unassembled WGS sequence"/>
</dbReference>
<dbReference type="PROSITE" id="PS01124">
    <property type="entry name" value="HTH_ARAC_FAMILY_2"/>
    <property type="match status" value="1"/>
</dbReference>
<evidence type="ECO:0000313" key="5">
    <source>
        <dbReference type="EMBL" id="KPJ22716.1"/>
    </source>
</evidence>
<dbReference type="InterPro" id="IPR024022">
    <property type="entry name" value="Tscrpt_reg_HTH_surface_antigen"/>
</dbReference>
<evidence type="ECO:0000259" key="4">
    <source>
        <dbReference type="PROSITE" id="PS01124"/>
    </source>
</evidence>
<protein>
    <submittedName>
        <fullName evidence="5">AraC family transcriptional regulator</fullName>
    </submittedName>
</protein>
<dbReference type="InterPro" id="IPR018060">
    <property type="entry name" value="HTH_AraC"/>
</dbReference>
<dbReference type="NCBIfam" id="TIGR04094">
    <property type="entry name" value="adjacent_YSIRK"/>
    <property type="match status" value="1"/>
</dbReference>
<evidence type="ECO:0000256" key="3">
    <source>
        <dbReference type="ARBA" id="ARBA00023163"/>
    </source>
</evidence>
<name>A0A0P6SMK9_9STRE</name>
<evidence type="ECO:0000313" key="6">
    <source>
        <dbReference type="Proteomes" id="UP000049578"/>
    </source>
</evidence>
<feature type="domain" description="HTH araC/xylS-type" evidence="4">
    <location>
        <begin position="296"/>
        <end position="393"/>
    </location>
</feature>
<dbReference type="InterPro" id="IPR018062">
    <property type="entry name" value="HTH_AraC-typ_CS"/>
</dbReference>
<comment type="caution">
    <text evidence="5">The sequence shown here is derived from an EMBL/GenBank/DDBJ whole genome shotgun (WGS) entry which is preliminary data.</text>
</comment>
<keyword evidence="2" id="KW-0238">DNA-binding</keyword>
<dbReference type="PANTHER" id="PTHR43280:SF2">
    <property type="entry name" value="HTH-TYPE TRANSCRIPTIONAL REGULATOR EXSA"/>
    <property type="match status" value="1"/>
</dbReference>
<keyword evidence="6" id="KW-1185">Reference proteome</keyword>
<dbReference type="InterPro" id="IPR009057">
    <property type="entry name" value="Homeodomain-like_sf"/>
</dbReference>
<dbReference type="AlphaFoldDB" id="A0A0P6SMK9"/>
<dbReference type="PATRIC" id="fig|119224.3.peg.221"/>
<dbReference type="STRING" id="119224.AKK44_03470"/>